<dbReference type="Gene3D" id="3.10.450.50">
    <property type="match status" value="1"/>
</dbReference>
<comment type="caution">
    <text evidence="3">The sequence shown here is derived from an EMBL/GenBank/DDBJ whole genome shotgun (WGS) entry which is preliminary data.</text>
</comment>
<dbReference type="Gene3D" id="3.40.50.300">
    <property type="entry name" value="P-loop containing nucleotide triphosphate hydrolases"/>
    <property type="match status" value="1"/>
</dbReference>
<dbReference type="Gene3D" id="1.10.3090.10">
    <property type="entry name" value="cca-adding enzyme, domain 2"/>
    <property type="match status" value="1"/>
</dbReference>
<evidence type="ECO:0000313" key="5">
    <source>
        <dbReference type="EMBL" id="CAL4759564.1"/>
    </source>
</evidence>
<dbReference type="InterPro" id="IPR052732">
    <property type="entry name" value="Cell-binding_unc_protein"/>
</dbReference>
<dbReference type="EMBL" id="CAMXCT020000001">
    <property type="protein sequence ID" value="CAL1125627.1"/>
    <property type="molecule type" value="Genomic_DNA"/>
</dbReference>
<dbReference type="GO" id="GO:1990904">
    <property type="term" value="C:ribonucleoprotein complex"/>
    <property type="evidence" value="ECO:0007669"/>
    <property type="project" value="UniProtKB-KW"/>
</dbReference>
<dbReference type="Pfam" id="PF13671">
    <property type="entry name" value="AAA_33"/>
    <property type="match status" value="1"/>
</dbReference>
<dbReference type="Gene3D" id="3.30.470.30">
    <property type="entry name" value="DNA ligase/mRNA capping enzyme"/>
    <property type="match status" value="1"/>
</dbReference>
<evidence type="ECO:0000259" key="1">
    <source>
        <dbReference type="Pfam" id="PF01966"/>
    </source>
</evidence>
<proteinExistence type="predicted"/>
<dbReference type="SUPFAM" id="SSF56091">
    <property type="entry name" value="DNA ligase/mRNA capping enzyme, catalytic domain"/>
    <property type="match status" value="1"/>
</dbReference>
<dbReference type="InterPro" id="IPR027417">
    <property type="entry name" value="P-loop_NTPase"/>
</dbReference>
<dbReference type="Pfam" id="PF02810">
    <property type="entry name" value="SEC-C"/>
    <property type="match status" value="1"/>
</dbReference>
<reference evidence="3" key="1">
    <citation type="submission" date="2022-10" db="EMBL/GenBank/DDBJ databases">
        <authorList>
            <person name="Chen Y."/>
            <person name="Dougan E. K."/>
            <person name="Chan C."/>
            <person name="Rhodes N."/>
            <person name="Thang M."/>
        </authorList>
    </citation>
    <scope>NUCLEOTIDE SEQUENCE</scope>
</reference>
<feature type="domain" description="HD" evidence="1">
    <location>
        <begin position="300"/>
        <end position="394"/>
    </location>
</feature>
<dbReference type="CDD" id="cd00077">
    <property type="entry name" value="HDc"/>
    <property type="match status" value="1"/>
</dbReference>
<protein>
    <submittedName>
        <fullName evidence="5">Heterogeneous nuclear ribonucleoprotein U (HnRNP U) (Scaffold-attachment factor A) (SAF-A)</fullName>
    </submittedName>
</protein>
<dbReference type="InterPro" id="IPR021122">
    <property type="entry name" value="RNA_ligase_dom_REL/Rnl2"/>
</dbReference>
<gene>
    <name evidence="3" type="ORF">C1SCF055_LOCUS842</name>
</gene>
<dbReference type="Proteomes" id="UP001152797">
    <property type="component" value="Unassembled WGS sequence"/>
</dbReference>
<organism evidence="3">
    <name type="scientific">Cladocopium goreaui</name>
    <dbReference type="NCBI Taxonomy" id="2562237"/>
    <lineage>
        <taxon>Eukaryota</taxon>
        <taxon>Sar</taxon>
        <taxon>Alveolata</taxon>
        <taxon>Dinophyceae</taxon>
        <taxon>Suessiales</taxon>
        <taxon>Symbiodiniaceae</taxon>
        <taxon>Cladocopium</taxon>
    </lineage>
</organism>
<evidence type="ECO:0000313" key="6">
    <source>
        <dbReference type="Proteomes" id="UP001152797"/>
    </source>
</evidence>
<evidence type="ECO:0000259" key="2">
    <source>
        <dbReference type="Pfam" id="PF09414"/>
    </source>
</evidence>
<sequence length="632" mass="72498">MSKRRRGYPSETQVKAGVRVVHGDKLLEEKLGRNDLCPCGSRKRFKRTDDDKHMGERESVAFLADESLIVEEKLDGTNVGIHFADGKLVLQCRGHLITEGMHPQYDLFKQWTVVKLGVLEAILGEQYILFGEWVYAKHSVHYRQLPHYFFEFDIYDKQQQSFISLERRVNLLDGSGVQTVPVVHQGPLSRDNLESLIGPSEFDSQFDNPLTGKIDNLMEGLYLRTEADGVVTNRSKFVRPEFVEKIKQSTHWQHKKMEPNLLADDNATSNQLIDWAERQPWAQAMKQCTQDTGWHAEGDVWTHTKMVLAKVEQLDEWSDLSLREQTILRFTALLHDSAKPLTTQIDPATGRTTSPKHSVKGEQLARSVLRDLSCELSLREEIARMVRYHGRPAFLLELHEPTHEVARVSWYVSNKLLHLFAVADTRGRTTAERTRPEENVHLWKMMAEEQGCLDRPYPFGNDHARFLFFRQQEPNLHYIPHEDFSCTVTMMSGLPGSGKDLWLSRHMPDTPVVSIDDLRDDMGVAPTENQGKVVQAARERCRDLLRSKTSFAFNATNVVRQTRQRWTDLFSDYHARIQLVYIEPPLEKILSQNSGRSNPVPEAVILRLAEKTEVPTWAECHDLKVISSASDG</sequence>
<dbReference type="SUPFAM" id="SSF52540">
    <property type="entry name" value="P-loop containing nucleoside triphosphate hydrolases"/>
    <property type="match status" value="1"/>
</dbReference>
<dbReference type="SUPFAM" id="SSF109604">
    <property type="entry name" value="HD-domain/PDEase-like"/>
    <property type="match status" value="1"/>
</dbReference>
<evidence type="ECO:0000313" key="4">
    <source>
        <dbReference type="EMBL" id="CAL1125627.1"/>
    </source>
</evidence>
<dbReference type="EMBL" id="CAMXCT010000001">
    <property type="protein sequence ID" value="CAI3972252.1"/>
    <property type="molecule type" value="Genomic_DNA"/>
</dbReference>
<dbReference type="InterPro" id="IPR004027">
    <property type="entry name" value="SEC_C_motif"/>
</dbReference>
<keyword evidence="6" id="KW-1185">Reference proteome</keyword>
<feature type="domain" description="RNA ligase" evidence="2">
    <location>
        <begin position="67"/>
        <end position="228"/>
    </location>
</feature>
<dbReference type="Pfam" id="PF01966">
    <property type="entry name" value="HD"/>
    <property type="match status" value="1"/>
</dbReference>
<keyword evidence="5" id="KW-0687">Ribonucleoprotein</keyword>
<reference evidence="4" key="2">
    <citation type="submission" date="2024-04" db="EMBL/GenBank/DDBJ databases">
        <authorList>
            <person name="Chen Y."/>
            <person name="Shah S."/>
            <person name="Dougan E. K."/>
            <person name="Thang M."/>
            <person name="Chan C."/>
        </authorList>
    </citation>
    <scope>NUCLEOTIDE SEQUENCE [LARGE SCALE GENOMIC DNA]</scope>
</reference>
<dbReference type="PANTHER" id="PTHR43883:SF1">
    <property type="entry name" value="GLUCONOKINASE"/>
    <property type="match status" value="1"/>
</dbReference>
<dbReference type="Pfam" id="PF09414">
    <property type="entry name" value="RNA_ligase"/>
    <property type="match status" value="1"/>
</dbReference>
<dbReference type="OrthoDB" id="432447at2759"/>
<dbReference type="InterPro" id="IPR003607">
    <property type="entry name" value="HD/PDEase_dom"/>
</dbReference>
<evidence type="ECO:0000313" key="3">
    <source>
        <dbReference type="EMBL" id="CAI3972252.1"/>
    </source>
</evidence>
<name>A0A9P1BFC9_9DINO</name>
<dbReference type="AlphaFoldDB" id="A0A9P1BFC9"/>
<accession>A0A9P1BFC9</accession>
<dbReference type="PANTHER" id="PTHR43883">
    <property type="entry name" value="SLR0207 PROTEIN"/>
    <property type="match status" value="1"/>
</dbReference>
<dbReference type="EMBL" id="CAMXCT030000001">
    <property type="protein sequence ID" value="CAL4759564.1"/>
    <property type="molecule type" value="Genomic_DNA"/>
</dbReference>
<dbReference type="InterPro" id="IPR006674">
    <property type="entry name" value="HD_domain"/>
</dbReference>